<dbReference type="EMBL" id="FUHU01000043">
    <property type="protein sequence ID" value="SJM65906.1"/>
    <property type="molecule type" value="Genomic_DNA"/>
</dbReference>
<dbReference type="OrthoDB" id="7477356at2"/>
<dbReference type="Pfam" id="PF00313">
    <property type="entry name" value="CSD"/>
    <property type="match status" value="1"/>
</dbReference>
<dbReference type="GO" id="GO:0005737">
    <property type="term" value="C:cytoplasm"/>
    <property type="evidence" value="ECO:0007669"/>
    <property type="project" value="UniProtKB-SubCell"/>
</dbReference>
<evidence type="ECO:0000313" key="4">
    <source>
        <dbReference type="Proteomes" id="UP000195787"/>
    </source>
</evidence>
<name>A0A1R4GCM4_9MICO</name>
<evidence type="ECO:0000313" key="3">
    <source>
        <dbReference type="EMBL" id="SJM65906.1"/>
    </source>
</evidence>
<accession>A0A1R4GCM4</accession>
<proteinExistence type="predicted"/>
<dbReference type="PRINTS" id="PR00050">
    <property type="entry name" value="COLDSHOCK"/>
</dbReference>
<dbReference type="SMART" id="SM00357">
    <property type="entry name" value="CSP"/>
    <property type="match status" value="1"/>
</dbReference>
<dbReference type="InterPro" id="IPR002059">
    <property type="entry name" value="CSP_DNA-bd"/>
</dbReference>
<gene>
    <name evidence="3" type="ORF">CZ674_10880</name>
</gene>
<dbReference type="InterPro" id="IPR019844">
    <property type="entry name" value="CSD_CS"/>
</dbReference>
<dbReference type="Gene3D" id="2.40.50.140">
    <property type="entry name" value="Nucleic acid-binding proteins"/>
    <property type="match status" value="1"/>
</dbReference>
<organism evidence="3 4">
    <name type="scientific">Agrococcus casei LMG 22410</name>
    <dbReference type="NCBI Taxonomy" id="1255656"/>
    <lineage>
        <taxon>Bacteria</taxon>
        <taxon>Bacillati</taxon>
        <taxon>Actinomycetota</taxon>
        <taxon>Actinomycetes</taxon>
        <taxon>Micrococcales</taxon>
        <taxon>Microbacteriaceae</taxon>
        <taxon>Agrococcus</taxon>
    </lineage>
</organism>
<dbReference type="CDD" id="cd04458">
    <property type="entry name" value="CSP_CDS"/>
    <property type="match status" value="1"/>
</dbReference>
<dbReference type="PANTHER" id="PTHR11544">
    <property type="entry name" value="COLD SHOCK DOMAIN CONTAINING PROTEINS"/>
    <property type="match status" value="1"/>
</dbReference>
<dbReference type="InterPro" id="IPR011129">
    <property type="entry name" value="CSD"/>
</dbReference>
<dbReference type="InterPro" id="IPR012340">
    <property type="entry name" value="NA-bd_OB-fold"/>
</dbReference>
<evidence type="ECO:0000256" key="1">
    <source>
        <dbReference type="RuleBase" id="RU000408"/>
    </source>
</evidence>
<keyword evidence="4" id="KW-1185">Reference proteome</keyword>
<comment type="subcellular location">
    <subcellularLocation>
        <location evidence="1">Cytoplasm</location>
    </subcellularLocation>
</comment>
<dbReference type="GO" id="GO:0003676">
    <property type="term" value="F:nucleic acid binding"/>
    <property type="evidence" value="ECO:0007669"/>
    <property type="project" value="InterPro"/>
</dbReference>
<reference evidence="3 4" key="1">
    <citation type="submission" date="2017-02" db="EMBL/GenBank/DDBJ databases">
        <authorList>
            <person name="Peterson S.W."/>
        </authorList>
    </citation>
    <scope>NUCLEOTIDE SEQUENCE [LARGE SCALE GENOMIC DNA]</scope>
    <source>
        <strain evidence="3 4">LMG 22410</strain>
    </source>
</reference>
<dbReference type="PROSITE" id="PS00352">
    <property type="entry name" value="CSD_1"/>
    <property type="match status" value="1"/>
</dbReference>
<dbReference type="PROSITE" id="PS51857">
    <property type="entry name" value="CSD_2"/>
    <property type="match status" value="1"/>
</dbReference>
<dbReference type="SUPFAM" id="SSF50249">
    <property type="entry name" value="Nucleic acid-binding proteins"/>
    <property type="match status" value="1"/>
</dbReference>
<dbReference type="AlphaFoldDB" id="A0A1R4GCM4"/>
<sequence>MPVGKVKFYDEDKGFGFIAGEDGEEVFLHASALGEGVTVKPGSRVEYGVADGRRGKAALSVRVLEPAKVSAVRAARRPVDEMAMIVEDLIKVLDTAGNGLRKGHYPNAQSSRQISQLLRKVADDLDA</sequence>
<feature type="domain" description="CSD" evidence="2">
    <location>
        <begin position="1"/>
        <end position="63"/>
    </location>
</feature>
<evidence type="ECO:0000259" key="2">
    <source>
        <dbReference type="PROSITE" id="PS51857"/>
    </source>
</evidence>
<protein>
    <submittedName>
        <fullName evidence="3">Cold shock protein CspC</fullName>
    </submittedName>
</protein>
<dbReference type="GeneID" id="303173714"/>
<dbReference type="RefSeq" id="WP_086992577.1">
    <property type="nucleotide sequence ID" value="NZ_FUHU01000043.1"/>
</dbReference>
<dbReference type="Proteomes" id="UP000195787">
    <property type="component" value="Unassembled WGS sequence"/>
</dbReference>
<dbReference type="InterPro" id="IPR050181">
    <property type="entry name" value="Cold_shock_domain"/>
</dbReference>